<dbReference type="RefSeq" id="WP_155170900.1">
    <property type="nucleotide sequence ID" value="NZ_BAAAFL010000027.1"/>
</dbReference>
<evidence type="ECO:0000313" key="1">
    <source>
        <dbReference type="EMBL" id="MTI24861.1"/>
    </source>
</evidence>
<comment type="caution">
    <text evidence="1">The sequence shown here is derived from an EMBL/GenBank/DDBJ whole genome shotgun (WGS) entry which is preliminary data.</text>
</comment>
<gene>
    <name evidence="1" type="ORF">E1163_07905</name>
</gene>
<sequence>MKDFHAFVQDKVSSKTYAKVQYFTDLREFITITSVTKALEVRDGTEFLILATGEEIRFDSLVRVDEMVAPKYKDIMDFTCDC</sequence>
<accession>A0ABW9RLM4</accession>
<reference evidence="1 2" key="1">
    <citation type="submission" date="2019-02" db="EMBL/GenBank/DDBJ databases">
        <authorList>
            <person name="Goldberg S.R."/>
            <person name="Haltli B.A."/>
            <person name="Correa H."/>
            <person name="Russell K.G."/>
        </authorList>
    </citation>
    <scope>NUCLEOTIDE SEQUENCE [LARGE SCALE GENOMIC DNA]</scope>
    <source>
        <strain evidence="1 2">JCM 16186</strain>
    </source>
</reference>
<dbReference type="EMBL" id="SMLW01000460">
    <property type="protein sequence ID" value="MTI24861.1"/>
    <property type="molecule type" value="Genomic_DNA"/>
</dbReference>
<name>A0ABW9RLM4_9BACT</name>
<proteinExistence type="predicted"/>
<keyword evidence="2" id="KW-1185">Reference proteome</keyword>
<protein>
    <submittedName>
        <fullName evidence="1">Uncharacterized protein</fullName>
    </submittedName>
</protein>
<evidence type="ECO:0000313" key="2">
    <source>
        <dbReference type="Proteomes" id="UP000798808"/>
    </source>
</evidence>
<organism evidence="1 2">
    <name type="scientific">Fulvivirga kasyanovii</name>
    <dbReference type="NCBI Taxonomy" id="396812"/>
    <lineage>
        <taxon>Bacteria</taxon>
        <taxon>Pseudomonadati</taxon>
        <taxon>Bacteroidota</taxon>
        <taxon>Cytophagia</taxon>
        <taxon>Cytophagales</taxon>
        <taxon>Fulvivirgaceae</taxon>
        <taxon>Fulvivirga</taxon>
    </lineage>
</organism>
<dbReference type="Proteomes" id="UP000798808">
    <property type="component" value="Unassembled WGS sequence"/>
</dbReference>